<evidence type="ECO:0000256" key="1">
    <source>
        <dbReference type="SAM" id="MobiDB-lite"/>
    </source>
</evidence>
<evidence type="ECO:0000313" key="4">
    <source>
        <dbReference type="EMBL" id="CAB4699045.1"/>
    </source>
</evidence>
<feature type="compositionally biased region" description="Polar residues" evidence="1">
    <location>
        <begin position="1042"/>
        <end position="1055"/>
    </location>
</feature>
<dbReference type="PROSITE" id="PS00409">
    <property type="entry name" value="PROKAR_NTER_METHYL"/>
    <property type="match status" value="1"/>
</dbReference>
<dbReference type="Pfam" id="PF23981">
    <property type="entry name" value="DUF7305"/>
    <property type="match status" value="1"/>
</dbReference>
<organism evidence="5">
    <name type="scientific">freshwater metagenome</name>
    <dbReference type="NCBI Taxonomy" id="449393"/>
    <lineage>
        <taxon>unclassified sequences</taxon>
        <taxon>metagenomes</taxon>
        <taxon>ecological metagenomes</taxon>
    </lineage>
</organism>
<proteinExistence type="predicted"/>
<dbReference type="Gene3D" id="2.60.40.10">
    <property type="entry name" value="Immunoglobulins"/>
    <property type="match status" value="2"/>
</dbReference>
<evidence type="ECO:0000259" key="3">
    <source>
        <dbReference type="Pfam" id="PF23981"/>
    </source>
</evidence>
<evidence type="ECO:0000256" key="2">
    <source>
        <dbReference type="SAM" id="Phobius"/>
    </source>
</evidence>
<keyword evidence="2" id="KW-0812">Transmembrane</keyword>
<dbReference type="NCBIfam" id="TIGR02532">
    <property type="entry name" value="IV_pilin_GFxxxE"/>
    <property type="match status" value="1"/>
</dbReference>
<dbReference type="InterPro" id="IPR013783">
    <property type="entry name" value="Ig-like_fold"/>
</dbReference>
<keyword evidence="2" id="KW-1133">Transmembrane helix</keyword>
<dbReference type="EMBL" id="CAEZXX010000021">
    <property type="protein sequence ID" value="CAB4699045.1"/>
    <property type="molecule type" value="Genomic_DNA"/>
</dbReference>
<gene>
    <name evidence="4" type="ORF">UFOPK2602_00479</name>
    <name evidence="5" type="ORF">UFOPK4306_01415</name>
</gene>
<feature type="region of interest" description="Disordered" evidence="1">
    <location>
        <begin position="1042"/>
        <end position="1061"/>
    </location>
</feature>
<dbReference type="EMBL" id="CAFBQP010000051">
    <property type="protein sequence ID" value="CAB5064531.1"/>
    <property type="molecule type" value="Genomic_DNA"/>
</dbReference>
<protein>
    <submittedName>
        <fullName evidence="5">Unannotated protein</fullName>
    </submittedName>
</protein>
<dbReference type="InterPro" id="IPR055729">
    <property type="entry name" value="DUF7305"/>
</dbReference>
<accession>A0A6J7UFC0</accession>
<feature type="domain" description="DUF7305" evidence="3">
    <location>
        <begin position="303"/>
        <end position="440"/>
    </location>
</feature>
<dbReference type="Pfam" id="PF07963">
    <property type="entry name" value="N_methyl"/>
    <property type="match status" value="1"/>
</dbReference>
<name>A0A6J7UFC0_9ZZZZ</name>
<dbReference type="AlphaFoldDB" id="A0A6J7UFC0"/>
<sequence>MNNSLHQRLRKMREREQDRGLTLIEILISMTISLVLGAVLVAALITSLNVAGATSDTLKTAVDVRLISSYLARDAQGAAGTDPRTVTNESRALASVLADDWGDCAQAGSLVARFAWVDHITVSLQRTITVTWALDGTTLTRNYCVDGAAKPPLILGRTIVSASAVCLPTADCSGTPSSIEMTVTGRSQKSDYTTKLSASLRPRGQDFPTEASASTVSLLALGDSGTAAPCTNVALSTAKAVVLGDAVIANECGATSLTPDPADIAHPKDGVTSLTGNLLDPLSSLPTPSDTCGSGSNLALGSDGTYSPGTYPQRLTISSTDGTVTLNPGNYVFCNGLEIGSGASVSSSGGVLLYVKDGTLSIRPDSSVELTAASSGDQRNVLVWVATKQTVSIGTGDHITRLGGTIYAPKSAVVFNGSSNAAAINVGALVAATVAVSTSGSAPVRQLAPVSTVPIIRFGPIPTMSISPSELTSAVIGQPYSAPLSVIGDGASQLVNPRWSATGLSPFAINSVTGEITGTPECALSLTPRVRVVDDTGLAVSADYSLLVLSDLALSDPGDFVRGTKELTATLTDTCGGAGTSVSIQYWLEGGDTDVNGDPVWSTMCTLSVAPFQCSWVTTDTAKYTNGASYSLRAIATLSNSTAAESEIIEGVTIDNGYPLVTLSGPGTTPLRGTVTLVADASDNESGVARVRFEVSPKDLGAWMEICNETEPYDPANQSQYLCEWDTTVFVPAERGTQSYDIRAVVSDRAGNGAIDYLNNKSVNNNSASVSIVSPGAYVRGTVALSVNTYVPSPATVTSVLIQIRPTGGSWTDICTDTAEPWGCSWNTAGLTNNATYQLRAFMSDSRAVPPAESATVSTIVDNSVVYGADVQAANGSKLSYDSRKAIWATKSLRLGRLDQNKTDARNKPLTYDRILFSFSKQLDPSSIIAGWTGSSRTVWIRLRDKGVSGNYSTKNDTLDVCTTWASGATCAAVANLGWVKFALDTVAGGKTAIFESTISHQVVSGKSVITVGAVLKKYNDAKSTNLAVIVWTPSANARDTLGNGCSTQPAAETGTNDKDF</sequence>
<feature type="transmembrane region" description="Helical" evidence="2">
    <location>
        <begin position="21"/>
        <end position="45"/>
    </location>
</feature>
<keyword evidence="2" id="KW-0472">Membrane</keyword>
<reference evidence="5" key="1">
    <citation type="submission" date="2020-05" db="EMBL/GenBank/DDBJ databases">
        <authorList>
            <person name="Chiriac C."/>
            <person name="Salcher M."/>
            <person name="Ghai R."/>
            <person name="Kavagutti S V."/>
        </authorList>
    </citation>
    <scope>NUCLEOTIDE SEQUENCE</scope>
</reference>
<dbReference type="InterPro" id="IPR012902">
    <property type="entry name" value="N_methyl_site"/>
</dbReference>
<evidence type="ECO:0000313" key="5">
    <source>
        <dbReference type="EMBL" id="CAB5064531.1"/>
    </source>
</evidence>